<evidence type="ECO:0000259" key="6">
    <source>
        <dbReference type="PROSITE" id="PS51192"/>
    </source>
</evidence>
<dbReference type="EMBL" id="JAMQGP010000001">
    <property type="protein sequence ID" value="MCM2678766.1"/>
    <property type="molecule type" value="Genomic_DNA"/>
</dbReference>
<dbReference type="Gene3D" id="1.20.120.1080">
    <property type="match status" value="1"/>
</dbReference>
<evidence type="ECO:0000256" key="5">
    <source>
        <dbReference type="SAM" id="MobiDB-lite"/>
    </source>
</evidence>
<name>A0AA41W4Q2_9GAMM</name>
<reference evidence="8 9" key="1">
    <citation type="journal article" date="2013" name="Antonie Van Leeuwenhoek">
        <title>Echinimonas agarilytica gen. nov., sp. nov., a new gammaproteobacterium isolated from the sea urchin Strongylocentrotus intermedius.</title>
        <authorList>
            <person name="Nedashkovskaya O.I."/>
            <person name="Stenkova A.M."/>
            <person name="Zhukova N.V."/>
            <person name="Van Trappen S."/>
            <person name="Lee J.S."/>
            <person name="Kim S.B."/>
        </authorList>
    </citation>
    <scope>NUCLEOTIDE SEQUENCE [LARGE SCALE GENOMIC DNA]</scope>
    <source>
        <strain evidence="8 9">KMM 6351</strain>
    </source>
</reference>
<dbReference type="SUPFAM" id="SSF52540">
    <property type="entry name" value="P-loop containing nucleoside triphosphate hydrolases"/>
    <property type="match status" value="1"/>
</dbReference>
<accession>A0AA41W4Q2</accession>
<dbReference type="InterPro" id="IPR014001">
    <property type="entry name" value="Helicase_ATP-bd"/>
</dbReference>
<dbReference type="Pfam" id="PF08482">
    <property type="entry name" value="HrpB_C"/>
    <property type="match status" value="1"/>
</dbReference>
<keyword evidence="3 8" id="KW-0347">Helicase</keyword>
<protein>
    <submittedName>
        <fullName evidence="8">ATP-dependent helicase HrpB</fullName>
    </submittedName>
</protein>
<dbReference type="InterPro" id="IPR027417">
    <property type="entry name" value="P-loop_NTPase"/>
</dbReference>
<dbReference type="Gene3D" id="3.40.50.300">
    <property type="entry name" value="P-loop containing nucleotide triphosphate hydrolases"/>
    <property type="match status" value="2"/>
</dbReference>
<dbReference type="InterPro" id="IPR001650">
    <property type="entry name" value="Helicase_C-like"/>
</dbReference>
<dbReference type="GO" id="GO:0003676">
    <property type="term" value="F:nucleic acid binding"/>
    <property type="evidence" value="ECO:0007669"/>
    <property type="project" value="InterPro"/>
</dbReference>
<dbReference type="Pfam" id="PF00271">
    <property type="entry name" value="Helicase_C"/>
    <property type="match status" value="1"/>
</dbReference>
<dbReference type="GO" id="GO:0004386">
    <property type="term" value="F:helicase activity"/>
    <property type="evidence" value="ECO:0007669"/>
    <property type="project" value="UniProtKB-KW"/>
</dbReference>
<dbReference type="GO" id="GO:0005524">
    <property type="term" value="F:ATP binding"/>
    <property type="evidence" value="ECO:0007669"/>
    <property type="project" value="UniProtKB-KW"/>
</dbReference>
<dbReference type="InterPro" id="IPR010225">
    <property type="entry name" value="HrpB"/>
</dbReference>
<dbReference type="InterPro" id="IPR056329">
    <property type="entry name" value="CON_HrpB"/>
</dbReference>
<dbReference type="PROSITE" id="PS51192">
    <property type="entry name" value="HELICASE_ATP_BIND_1"/>
    <property type="match status" value="1"/>
</dbReference>
<dbReference type="InterPro" id="IPR011545">
    <property type="entry name" value="DEAD/DEAH_box_helicase_dom"/>
</dbReference>
<dbReference type="SMART" id="SM00490">
    <property type="entry name" value="HELICc"/>
    <property type="match status" value="1"/>
</dbReference>
<keyword evidence="9" id="KW-1185">Reference proteome</keyword>
<dbReference type="AlphaFoldDB" id="A0AA41W4Q2"/>
<feature type="region of interest" description="Disordered" evidence="5">
    <location>
        <begin position="802"/>
        <end position="826"/>
    </location>
</feature>
<dbReference type="PROSITE" id="PS51194">
    <property type="entry name" value="HELICASE_CTER"/>
    <property type="match status" value="1"/>
</dbReference>
<dbReference type="PIRSF" id="PIRSF005496">
    <property type="entry name" value="ATP_hel_hrpB"/>
    <property type="match status" value="1"/>
</dbReference>
<keyword evidence="1" id="KW-0547">Nucleotide-binding</keyword>
<dbReference type="NCBIfam" id="TIGR01970">
    <property type="entry name" value="DEAH_box_HrpB"/>
    <property type="match status" value="1"/>
</dbReference>
<dbReference type="FunFam" id="3.40.50.300:FF:002125">
    <property type="entry name" value="ATP-dependent helicase HrpB"/>
    <property type="match status" value="1"/>
</dbReference>
<evidence type="ECO:0000256" key="1">
    <source>
        <dbReference type="ARBA" id="ARBA00022741"/>
    </source>
</evidence>
<evidence type="ECO:0000256" key="2">
    <source>
        <dbReference type="ARBA" id="ARBA00022801"/>
    </source>
</evidence>
<feature type="domain" description="Helicase ATP-binding" evidence="6">
    <location>
        <begin position="13"/>
        <end position="177"/>
    </location>
</feature>
<sequence length="826" mass="94193">MTLPVQTIADQTIEHLASGQDVILTAPTGSGKSTLLPLLLLASPHFEGKSILMLEPRRLAAMSVARYMASQIGEAVGQQVGYRIRQDQKSSANTRLLVVTEGILTRILQHDPELAEFDVVIFDECHERNLHADLAFALCLDAQQGLREDLRLMMMSATLAVDDFQRCLPEAQRVTCEGRQFPVHCHYQLRDTRTQWLPQCLNLLNRAITEQSEGDILVFLPGVSEIKRLHEQFRNNSETATQFELLELYGDMPQKLQQKIFEHSEQRRIIFSTNIAETSLTLPRVRVVVDSGFERSMRFVASAATGRLELRQIALASAQQRAGRAGRVAEGHCYRLWSEQQQLSFQPTIVPEVEYSDLTQLALELANWGVSELTALRWITMPNVGHWRQAQAQLKWMNAIDNKGTLTTHGQLMHRSGSHPRWAHLMVNAAKISDNSLALACLAAALLDSKDVLQGRHVGVEFSQRIEQVLHSKGSIHNAILQQARQWYKRNSTSLWPSNIDSSELITVMMQSFPDRVAKLRQNQQYAMANGSGVQLPMDDGLTQSSWLLVLHYQLSEHHSDGWVRYAIKLSEQDVNHHLSDHIQSTDHVYWDEQKKKVVGETQRRFGSIVLSKQPLPSPDGQQLAYALMKYIERKGLKLLPWTDAARSLCERSRLVQQLQLHAHWPDFSETALVNELSQWLLPYLQGMRTVNELKSLNLTQILKSYLGYQHEQQLAQWFPTHFDTPLGRSVHIEYAESGAKISVPMQEMYGFDEIVELAGGHYRLTFELLSPAKRPIQLTQNLPQFWAGSYRDVQKEMKGRYPKHVWPDDPANTQPTRYTKRRPKT</sequence>
<dbReference type="Pfam" id="PF00270">
    <property type="entry name" value="DEAD"/>
    <property type="match status" value="1"/>
</dbReference>
<evidence type="ECO:0000313" key="8">
    <source>
        <dbReference type="EMBL" id="MCM2678766.1"/>
    </source>
</evidence>
<dbReference type="RefSeq" id="WP_251260122.1">
    <property type="nucleotide sequence ID" value="NZ_JAMQGP010000001.1"/>
</dbReference>
<evidence type="ECO:0000313" key="9">
    <source>
        <dbReference type="Proteomes" id="UP001165393"/>
    </source>
</evidence>
<dbReference type="GO" id="GO:0016787">
    <property type="term" value="F:hydrolase activity"/>
    <property type="evidence" value="ECO:0007669"/>
    <property type="project" value="UniProtKB-KW"/>
</dbReference>
<dbReference type="InterPro" id="IPR049614">
    <property type="entry name" value="HrpB_DEXH"/>
</dbReference>
<dbReference type="CDD" id="cd17990">
    <property type="entry name" value="DEXHc_HrpB"/>
    <property type="match status" value="1"/>
</dbReference>
<dbReference type="InterPro" id="IPR007502">
    <property type="entry name" value="Helicase-assoc_dom"/>
</dbReference>
<dbReference type="SMART" id="SM00847">
    <property type="entry name" value="HA2"/>
    <property type="match status" value="1"/>
</dbReference>
<evidence type="ECO:0000256" key="4">
    <source>
        <dbReference type="ARBA" id="ARBA00022840"/>
    </source>
</evidence>
<comment type="caution">
    <text evidence="8">The sequence shown here is derived from an EMBL/GenBank/DDBJ whole genome shotgun (WGS) entry which is preliminary data.</text>
</comment>
<evidence type="ECO:0000259" key="7">
    <source>
        <dbReference type="PROSITE" id="PS51194"/>
    </source>
</evidence>
<organism evidence="8 9">
    <name type="scientific">Echinimonas agarilytica</name>
    <dbReference type="NCBI Taxonomy" id="1215918"/>
    <lineage>
        <taxon>Bacteria</taxon>
        <taxon>Pseudomonadati</taxon>
        <taxon>Pseudomonadota</taxon>
        <taxon>Gammaproteobacteria</taxon>
        <taxon>Alteromonadales</taxon>
        <taxon>Echinimonadaceae</taxon>
        <taxon>Echinimonas</taxon>
    </lineage>
</organism>
<keyword evidence="4" id="KW-0067">ATP-binding</keyword>
<dbReference type="Proteomes" id="UP001165393">
    <property type="component" value="Unassembled WGS sequence"/>
</dbReference>
<dbReference type="CDD" id="cd18791">
    <property type="entry name" value="SF2_C_RHA"/>
    <property type="match status" value="1"/>
</dbReference>
<dbReference type="InterPro" id="IPR013689">
    <property type="entry name" value="RNA_helicase_ATP-dep_HrpB_C"/>
</dbReference>
<dbReference type="Pfam" id="PF24473">
    <property type="entry name" value="CON_HrpB"/>
    <property type="match status" value="1"/>
</dbReference>
<dbReference type="PANTHER" id="PTHR43519">
    <property type="entry name" value="ATP-DEPENDENT RNA HELICASE HRPB"/>
    <property type="match status" value="1"/>
</dbReference>
<proteinExistence type="predicted"/>
<keyword evidence="2" id="KW-0378">Hydrolase</keyword>
<feature type="domain" description="Helicase C-terminal" evidence="7">
    <location>
        <begin position="203"/>
        <end position="369"/>
    </location>
</feature>
<gene>
    <name evidence="8" type="primary">hrpB</name>
    <name evidence="8" type="ORF">NAF29_03640</name>
</gene>
<dbReference type="SMART" id="SM00487">
    <property type="entry name" value="DEXDc"/>
    <property type="match status" value="1"/>
</dbReference>
<evidence type="ECO:0000256" key="3">
    <source>
        <dbReference type="ARBA" id="ARBA00022806"/>
    </source>
</evidence>
<dbReference type="PANTHER" id="PTHR43519:SF1">
    <property type="entry name" value="ATP-DEPENDENT RNA HELICASE HRPB"/>
    <property type="match status" value="1"/>
</dbReference>